<dbReference type="CDD" id="cd00267">
    <property type="entry name" value="ABC_ATPase"/>
    <property type="match status" value="1"/>
</dbReference>
<dbReference type="InterPro" id="IPR038729">
    <property type="entry name" value="Rad50/SbcC_AAA"/>
</dbReference>
<accession>A0ABN8TER0</accession>
<dbReference type="RefSeq" id="WP_253898898.1">
    <property type="nucleotide sequence ID" value="NZ_CALSBS010000022.1"/>
</dbReference>
<keyword evidence="4" id="KW-1185">Reference proteome</keyword>
<dbReference type="SUPFAM" id="SSF52540">
    <property type="entry name" value="P-loop containing nucleoside triphosphate hydrolases"/>
    <property type="match status" value="1"/>
</dbReference>
<dbReference type="InterPro" id="IPR003959">
    <property type="entry name" value="ATPase_AAA_core"/>
</dbReference>
<evidence type="ECO:0000259" key="2">
    <source>
        <dbReference type="Pfam" id="PF13476"/>
    </source>
</evidence>
<feature type="domain" description="Rad50/SbcC-type AAA" evidence="2">
    <location>
        <begin position="10"/>
        <end position="84"/>
    </location>
</feature>
<reference evidence="3" key="1">
    <citation type="submission" date="2022-05" db="EMBL/GenBank/DDBJ databases">
        <authorList>
            <person name="Blom J."/>
        </authorList>
    </citation>
    <scope>NUCLEOTIDE SEQUENCE</scope>
    <source>
        <strain evidence="3">Type strain: CPO20170097</strain>
    </source>
</reference>
<dbReference type="Pfam" id="PF13476">
    <property type="entry name" value="AAA_23"/>
    <property type="match status" value="1"/>
</dbReference>
<proteinExistence type="predicted"/>
<protein>
    <submittedName>
        <fullName evidence="3">AAA family ATPase</fullName>
    </submittedName>
</protein>
<evidence type="ECO:0000259" key="1">
    <source>
        <dbReference type="Pfam" id="PF13304"/>
    </source>
</evidence>
<dbReference type="PANTHER" id="PTHR43581">
    <property type="entry name" value="ATP/GTP PHOSPHATASE"/>
    <property type="match status" value="1"/>
</dbReference>
<feature type="domain" description="ATPase AAA-type core" evidence="1">
    <location>
        <begin position="241"/>
        <end position="324"/>
    </location>
</feature>
<gene>
    <name evidence="3" type="ORF">FBBNIHIM_19825</name>
</gene>
<comment type="caution">
    <text evidence="3">The sequence shown here is derived from an EMBL/GenBank/DDBJ whole genome shotgun (WGS) entry which is preliminary data.</text>
</comment>
<evidence type="ECO:0000313" key="4">
    <source>
        <dbReference type="Proteomes" id="UP001152651"/>
    </source>
</evidence>
<dbReference type="Proteomes" id="UP001152651">
    <property type="component" value="Unassembled WGS sequence"/>
</dbReference>
<name>A0ABN8TER0_9ENTR</name>
<dbReference type="PANTHER" id="PTHR43581:SF2">
    <property type="entry name" value="EXCINUCLEASE ATPASE SUBUNIT"/>
    <property type="match status" value="1"/>
</dbReference>
<dbReference type="Pfam" id="PF13304">
    <property type="entry name" value="AAA_21"/>
    <property type="match status" value="1"/>
</dbReference>
<dbReference type="Gene3D" id="3.40.50.300">
    <property type="entry name" value="P-loop containing nucleotide triphosphate hydrolases"/>
    <property type="match status" value="1"/>
</dbReference>
<organism evidence="3 4">
    <name type="scientific">Pseudocitrobacter vendiensis</name>
    <dbReference type="NCBI Taxonomy" id="2488306"/>
    <lineage>
        <taxon>Bacteria</taxon>
        <taxon>Pseudomonadati</taxon>
        <taxon>Pseudomonadota</taxon>
        <taxon>Gammaproteobacteria</taxon>
        <taxon>Enterobacterales</taxon>
        <taxon>Enterobacteriaceae</taxon>
        <taxon>Pseudocitrobacter</taxon>
    </lineage>
</organism>
<dbReference type="InterPro" id="IPR027417">
    <property type="entry name" value="P-loop_NTPase"/>
</dbReference>
<dbReference type="InterPro" id="IPR051396">
    <property type="entry name" value="Bact_Antivir_Def_Nuclease"/>
</dbReference>
<sequence length="440" mass="49722">MEQRYRIESVTLRDTGVFENTHIDFPGQRLARCDVKKAEIHIFTGPNGCGKSTMLYALAGIFSHESSGLSSLHQRFRSRKASVACRFCEERAVISAGDERATRKIAIVDDEQSLLTSYRLISQSEHWPVEACVDFAAFAYSGQRANREKLHTSKIEELAISPFADALSFDATVRPVVLANWIANNRTKAALARQDSAESEAEIYDESLLKICRFVKKVSGLTISFRLERSPLSVKVELEGESIEYDVLPDGLKSIISWIADLALRLESVPWRVQRDIFSQPVILFLDEVDIHLHPSWQRRILPAIQTLLPNAQVFVSTHSPFVVGSVEDAWVYRLPEQRYDVCKDSASVELITAMNSSAGKSYQLILSEVFDINEEFDVETECQLAEFKEAIRKHMVEKNNKDDVMQLAALLQAKGEELNALVTMELRQMQRVLAKYTGD</sequence>
<evidence type="ECO:0000313" key="3">
    <source>
        <dbReference type="EMBL" id="CAH6661360.1"/>
    </source>
</evidence>
<dbReference type="EMBL" id="CALSBS010000022">
    <property type="protein sequence ID" value="CAH6661360.1"/>
    <property type="molecule type" value="Genomic_DNA"/>
</dbReference>